<dbReference type="EnsemblMetazoa" id="GAUT004936-RA">
    <property type="protein sequence ID" value="GAUT004936-PA"/>
    <property type="gene ID" value="GAUT004936"/>
</dbReference>
<accession>A0A1A9UHE8</accession>
<dbReference type="AlphaFoldDB" id="A0A1A9UHE8"/>
<dbReference type="Proteomes" id="UP000078200">
    <property type="component" value="Unassembled WGS sequence"/>
</dbReference>
<sequence>MTKNFYFPNASSEEPLDFSAIASILLINDPKRDSMHSTFSACSIADLVLSCRTASTIFVCWIYANAQWPRFQAPPHNNLKSLVQGYQVSRIHQVGHKSEKQRKAIIQPEYLARRRLEQWLHPTKACSILHHSEWPIANDEELFCY</sequence>
<evidence type="ECO:0000313" key="1">
    <source>
        <dbReference type="EnsemblMetazoa" id="GAUT004936-PA"/>
    </source>
</evidence>
<dbReference type="VEuPathDB" id="VectorBase:GAUT004936"/>
<organism evidence="1 2">
    <name type="scientific">Glossina austeni</name>
    <name type="common">Savannah tsetse fly</name>
    <dbReference type="NCBI Taxonomy" id="7395"/>
    <lineage>
        <taxon>Eukaryota</taxon>
        <taxon>Metazoa</taxon>
        <taxon>Ecdysozoa</taxon>
        <taxon>Arthropoda</taxon>
        <taxon>Hexapoda</taxon>
        <taxon>Insecta</taxon>
        <taxon>Pterygota</taxon>
        <taxon>Neoptera</taxon>
        <taxon>Endopterygota</taxon>
        <taxon>Diptera</taxon>
        <taxon>Brachycera</taxon>
        <taxon>Muscomorpha</taxon>
        <taxon>Hippoboscoidea</taxon>
        <taxon>Glossinidae</taxon>
        <taxon>Glossina</taxon>
    </lineage>
</organism>
<reference evidence="1" key="1">
    <citation type="submission" date="2020-05" db="UniProtKB">
        <authorList>
            <consortium name="EnsemblMetazoa"/>
        </authorList>
    </citation>
    <scope>IDENTIFICATION</scope>
    <source>
        <strain evidence="1">TTRI</strain>
    </source>
</reference>
<keyword evidence="2" id="KW-1185">Reference proteome</keyword>
<evidence type="ECO:0000313" key="2">
    <source>
        <dbReference type="Proteomes" id="UP000078200"/>
    </source>
</evidence>
<name>A0A1A9UHE8_GLOAU</name>
<protein>
    <submittedName>
        <fullName evidence="1">Uncharacterized protein</fullName>
    </submittedName>
</protein>
<proteinExistence type="predicted"/>